<protein>
    <submittedName>
        <fullName evidence="2">Uncharacterized protein</fullName>
    </submittedName>
</protein>
<evidence type="ECO:0000313" key="2">
    <source>
        <dbReference type="EMBL" id="EFB33225.1"/>
    </source>
</evidence>
<name>D1QNG9_9BACT</name>
<dbReference type="STRING" id="649760.HMPREF0971_00504"/>
<evidence type="ECO:0000256" key="1">
    <source>
        <dbReference type="SAM" id="Phobius"/>
    </source>
</evidence>
<accession>D1QNG9</accession>
<keyword evidence="1" id="KW-0472">Membrane</keyword>
<dbReference type="HOGENOM" id="CLU_3203575_0_0_10"/>
<evidence type="ECO:0000313" key="3">
    <source>
        <dbReference type="Proteomes" id="UP000004079"/>
    </source>
</evidence>
<organism evidence="2 3">
    <name type="scientific">Segatella oris F0302</name>
    <dbReference type="NCBI Taxonomy" id="649760"/>
    <lineage>
        <taxon>Bacteria</taxon>
        <taxon>Pseudomonadati</taxon>
        <taxon>Bacteroidota</taxon>
        <taxon>Bacteroidia</taxon>
        <taxon>Bacteroidales</taxon>
        <taxon>Prevotellaceae</taxon>
        <taxon>Segatella</taxon>
    </lineage>
</organism>
<reference evidence="2 3" key="1">
    <citation type="submission" date="2009-11" db="EMBL/GenBank/DDBJ databases">
        <authorList>
            <person name="Weinstock G."/>
            <person name="Sodergren E."/>
            <person name="Clifton S."/>
            <person name="Fulton L."/>
            <person name="Fulton B."/>
            <person name="Courtney L."/>
            <person name="Fronick C."/>
            <person name="Harrison M."/>
            <person name="Strong C."/>
            <person name="Farmer C."/>
            <person name="Delahaunty K."/>
            <person name="Markovic C."/>
            <person name="Hall O."/>
            <person name="Minx P."/>
            <person name="Tomlinson C."/>
            <person name="Mitreva M."/>
            <person name="Nelson J."/>
            <person name="Hou S."/>
            <person name="Wollam A."/>
            <person name="Pepin K.H."/>
            <person name="Johnson M."/>
            <person name="Bhonagiri V."/>
            <person name="Nash W.E."/>
            <person name="Warren W."/>
            <person name="Chinwalla A."/>
            <person name="Mardis E.R."/>
            <person name="Wilson R.K."/>
        </authorList>
    </citation>
    <scope>NUCLEOTIDE SEQUENCE [LARGE SCALE GENOMIC DNA]</scope>
    <source>
        <strain evidence="2 3">F0302</strain>
    </source>
</reference>
<sequence>MLSIFLCKSKFIVAKLAFKFDKRKTYLLYFLLKIFFFENLLYDLK</sequence>
<feature type="transmembrane region" description="Helical" evidence="1">
    <location>
        <begin position="25"/>
        <end position="42"/>
    </location>
</feature>
<dbReference type="AlphaFoldDB" id="D1QNG9"/>
<proteinExistence type="predicted"/>
<keyword evidence="1" id="KW-1133">Transmembrane helix</keyword>
<dbReference type="Proteomes" id="UP000004079">
    <property type="component" value="Unassembled WGS sequence"/>
</dbReference>
<comment type="caution">
    <text evidence="2">The sequence shown here is derived from an EMBL/GenBank/DDBJ whole genome shotgun (WGS) entry which is preliminary data.</text>
</comment>
<keyword evidence="1" id="KW-0812">Transmembrane</keyword>
<gene>
    <name evidence="2" type="ORF">HMPREF0971_00504</name>
</gene>
<dbReference type="EMBL" id="ACUZ02000004">
    <property type="protein sequence ID" value="EFB33225.1"/>
    <property type="molecule type" value="Genomic_DNA"/>
</dbReference>